<dbReference type="GO" id="GO:0016301">
    <property type="term" value="F:kinase activity"/>
    <property type="evidence" value="ECO:0007669"/>
    <property type="project" value="UniProtKB-KW"/>
</dbReference>
<evidence type="ECO:0000256" key="6">
    <source>
        <dbReference type="ARBA" id="ARBA00022692"/>
    </source>
</evidence>
<dbReference type="InterPro" id="IPR036097">
    <property type="entry name" value="HisK_dim/P_sf"/>
</dbReference>
<evidence type="ECO:0000256" key="10">
    <source>
        <dbReference type="SAM" id="Phobius"/>
    </source>
</evidence>
<evidence type="ECO:0000256" key="3">
    <source>
        <dbReference type="ARBA" id="ARBA00012438"/>
    </source>
</evidence>
<dbReference type="SUPFAM" id="SSF55874">
    <property type="entry name" value="ATPase domain of HSP90 chaperone/DNA topoisomerase II/histidine kinase"/>
    <property type="match status" value="1"/>
</dbReference>
<dbReference type="SMART" id="SM00387">
    <property type="entry name" value="HATPase_c"/>
    <property type="match status" value="1"/>
</dbReference>
<proteinExistence type="predicted"/>
<dbReference type="InterPro" id="IPR036890">
    <property type="entry name" value="HATPase_C_sf"/>
</dbReference>
<evidence type="ECO:0000256" key="4">
    <source>
        <dbReference type="ARBA" id="ARBA00022553"/>
    </source>
</evidence>
<dbReference type="PROSITE" id="PS50109">
    <property type="entry name" value="HIS_KIN"/>
    <property type="match status" value="1"/>
</dbReference>
<dbReference type="Pfam" id="PF02518">
    <property type="entry name" value="HATPase_c"/>
    <property type="match status" value="1"/>
</dbReference>
<keyword evidence="13" id="KW-1185">Reference proteome</keyword>
<evidence type="ECO:0000256" key="5">
    <source>
        <dbReference type="ARBA" id="ARBA00022679"/>
    </source>
</evidence>
<keyword evidence="8 10" id="KW-1133">Transmembrane helix</keyword>
<reference evidence="13" key="1">
    <citation type="journal article" date="2019" name="Int. J. Syst. Evol. Microbiol.">
        <title>The Global Catalogue of Microorganisms (GCM) 10K type strain sequencing project: providing services to taxonomists for standard genome sequencing and annotation.</title>
        <authorList>
            <consortium name="The Broad Institute Genomics Platform"/>
            <consortium name="The Broad Institute Genome Sequencing Center for Infectious Disease"/>
            <person name="Wu L."/>
            <person name="Ma J."/>
        </authorList>
    </citation>
    <scope>NUCLEOTIDE SEQUENCE [LARGE SCALE GENOMIC DNA]</scope>
    <source>
        <strain evidence="13">CCUG 61697</strain>
    </source>
</reference>
<dbReference type="PANTHER" id="PTHR45436:SF5">
    <property type="entry name" value="SENSOR HISTIDINE KINASE TRCS"/>
    <property type="match status" value="1"/>
</dbReference>
<dbReference type="InterPro" id="IPR050428">
    <property type="entry name" value="TCS_sensor_his_kinase"/>
</dbReference>
<protein>
    <recommendedName>
        <fullName evidence="3">histidine kinase</fullName>
        <ecNumber evidence="3">2.7.13.3</ecNumber>
    </recommendedName>
</protein>
<dbReference type="RefSeq" id="WP_379090515.1">
    <property type="nucleotide sequence ID" value="NZ_JBHTJO010000001.1"/>
</dbReference>
<keyword evidence="6 10" id="KW-0812">Transmembrane</keyword>
<dbReference type="Proteomes" id="UP001597102">
    <property type="component" value="Unassembled WGS sequence"/>
</dbReference>
<dbReference type="InterPro" id="IPR004358">
    <property type="entry name" value="Sig_transdc_His_kin-like_C"/>
</dbReference>
<feature type="domain" description="Histidine kinase" evidence="11">
    <location>
        <begin position="245"/>
        <end position="448"/>
    </location>
</feature>
<dbReference type="SUPFAM" id="SSF47384">
    <property type="entry name" value="Homodimeric domain of signal transducing histidine kinase"/>
    <property type="match status" value="1"/>
</dbReference>
<keyword evidence="7 12" id="KW-0418">Kinase</keyword>
<dbReference type="CDD" id="cd00082">
    <property type="entry name" value="HisKA"/>
    <property type="match status" value="1"/>
</dbReference>
<keyword evidence="4" id="KW-0597">Phosphoprotein</keyword>
<dbReference type="InterPro" id="IPR003661">
    <property type="entry name" value="HisK_dim/P_dom"/>
</dbReference>
<comment type="subcellular location">
    <subcellularLocation>
        <location evidence="2">Membrane</location>
    </subcellularLocation>
</comment>
<evidence type="ECO:0000256" key="2">
    <source>
        <dbReference type="ARBA" id="ARBA00004370"/>
    </source>
</evidence>
<evidence type="ECO:0000256" key="9">
    <source>
        <dbReference type="ARBA" id="ARBA00023136"/>
    </source>
</evidence>
<evidence type="ECO:0000256" key="7">
    <source>
        <dbReference type="ARBA" id="ARBA00022777"/>
    </source>
</evidence>
<evidence type="ECO:0000313" key="13">
    <source>
        <dbReference type="Proteomes" id="UP001597102"/>
    </source>
</evidence>
<evidence type="ECO:0000256" key="1">
    <source>
        <dbReference type="ARBA" id="ARBA00000085"/>
    </source>
</evidence>
<evidence type="ECO:0000256" key="8">
    <source>
        <dbReference type="ARBA" id="ARBA00022989"/>
    </source>
</evidence>
<accession>A0ABW3JEM8</accession>
<dbReference type="InterPro" id="IPR003594">
    <property type="entry name" value="HATPase_dom"/>
</dbReference>
<dbReference type="EMBL" id="JBHTJO010000001">
    <property type="protein sequence ID" value="MFD0988008.1"/>
    <property type="molecule type" value="Genomic_DNA"/>
</dbReference>
<dbReference type="Gene3D" id="1.10.287.130">
    <property type="match status" value="1"/>
</dbReference>
<organism evidence="12 13">
    <name type="scientific">Methyloligella solikamskensis</name>
    <dbReference type="NCBI Taxonomy" id="1177756"/>
    <lineage>
        <taxon>Bacteria</taxon>
        <taxon>Pseudomonadati</taxon>
        <taxon>Pseudomonadota</taxon>
        <taxon>Alphaproteobacteria</taxon>
        <taxon>Hyphomicrobiales</taxon>
        <taxon>Hyphomicrobiaceae</taxon>
        <taxon>Methyloligella</taxon>
    </lineage>
</organism>
<dbReference type="Gene3D" id="3.30.565.10">
    <property type="entry name" value="Histidine kinase-like ATPase, C-terminal domain"/>
    <property type="match status" value="1"/>
</dbReference>
<dbReference type="InterPro" id="IPR005467">
    <property type="entry name" value="His_kinase_dom"/>
</dbReference>
<evidence type="ECO:0000259" key="11">
    <source>
        <dbReference type="PROSITE" id="PS50109"/>
    </source>
</evidence>
<sequence length="452" mass="48679">MLKRSLKGRLIAAATLWIAIGMIGAGVTLSAVFKRHVAEQFHDELYVHLAELQRLSEFSPDGTLHLQRPLSDPRYDVPLSGFYWEIQKEDDVLARSESLEGPPLQLPDDTRQDVGVHTHMIEGPTGPLIVAEKTVWKNPGAAPDRFIIGTDESQLDAVVASFNLTLAVALAIFGLSLVAAATLLILYALKPLGQLRTALFDVRHGKAKQMSGQFPAEVVPLVDDLNTLLASTSDLIQRARTQAGNMAHGLKTPLAVITDEAYRLEDQGQTQASSTILEESRKMQAHIDYQIARARAVAMRSTPGVVAEARKAALEVASALGRLYAANETQIDVDVPEGALVACDPADLNEMLANLVDNACKHAKSTVKIAWTDGAVAALTVDDDGPGLPPEAREVVFNIGERWDSRMPGSGLGLGIVRDLARLYGGDVRLEDSSLGGLRVELLLPSKSEAEA</sequence>
<name>A0ABW3JEM8_9HYPH</name>
<gene>
    <name evidence="12" type="ORF">ACFQ2F_12965</name>
</gene>
<dbReference type="EC" id="2.7.13.3" evidence="3"/>
<evidence type="ECO:0000313" key="12">
    <source>
        <dbReference type="EMBL" id="MFD0988008.1"/>
    </source>
</evidence>
<feature type="transmembrane region" description="Helical" evidence="10">
    <location>
        <begin position="164"/>
        <end position="189"/>
    </location>
</feature>
<keyword evidence="5" id="KW-0808">Transferase</keyword>
<comment type="catalytic activity">
    <reaction evidence="1">
        <text>ATP + protein L-histidine = ADP + protein N-phospho-L-histidine.</text>
        <dbReference type="EC" id="2.7.13.3"/>
    </reaction>
</comment>
<dbReference type="PRINTS" id="PR00344">
    <property type="entry name" value="BCTRLSENSOR"/>
</dbReference>
<keyword evidence="9 10" id="KW-0472">Membrane</keyword>
<dbReference type="PANTHER" id="PTHR45436">
    <property type="entry name" value="SENSOR HISTIDINE KINASE YKOH"/>
    <property type="match status" value="1"/>
</dbReference>
<comment type="caution">
    <text evidence="12">The sequence shown here is derived from an EMBL/GenBank/DDBJ whole genome shotgun (WGS) entry which is preliminary data.</text>
</comment>